<dbReference type="AlphaFoldDB" id="A9KEC7"/>
<dbReference type="KEGG" id="cbd:CBUD_1609"/>
<name>A9KEC7_COXBN</name>
<dbReference type="InterPro" id="IPR018551">
    <property type="entry name" value="DUF2007"/>
</dbReference>
<dbReference type="RefSeq" id="WP_005771335.1">
    <property type="nucleotide sequence ID" value="NC_009727.1"/>
</dbReference>
<sequence length="67" mass="7363">MIIIETYTDAVDAYNAKALLESNGIHCELKNHLLSGEPLEKIELSVGEKDVKLARDVLANAMGENNH</sequence>
<protein>
    <recommendedName>
        <fullName evidence="1">DUF2007 domain-containing protein</fullName>
    </recommendedName>
</protein>
<organism evidence="2 3">
    <name type="scientific">Coxiella burnetii (strain Dugway 5J108-111)</name>
    <dbReference type="NCBI Taxonomy" id="434922"/>
    <lineage>
        <taxon>Bacteria</taxon>
        <taxon>Pseudomonadati</taxon>
        <taxon>Pseudomonadota</taxon>
        <taxon>Gammaproteobacteria</taxon>
        <taxon>Legionellales</taxon>
        <taxon>Coxiellaceae</taxon>
        <taxon>Coxiella</taxon>
    </lineage>
</organism>
<evidence type="ECO:0000313" key="2">
    <source>
        <dbReference type="EMBL" id="ABS77468.1"/>
    </source>
</evidence>
<gene>
    <name evidence="2" type="ordered locus">CBUD_1609</name>
</gene>
<dbReference type="EMBL" id="CP000733">
    <property type="protein sequence ID" value="ABS77468.1"/>
    <property type="molecule type" value="Genomic_DNA"/>
</dbReference>
<accession>A9KEC7</accession>
<dbReference type="Pfam" id="PF09413">
    <property type="entry name" value="DUF2007"/>
    <property type="match status" value="1"/>
</dbReference>
<feature type="domain" description="DUF2007" evidence="1">
    <location>
        <begin position="1"/>
        <end position="61"/>
    </location>
</feature>
<proteinExistence type="predicted"/>
<evidence type="ECO:0000259" key="1">
    <source>
        <dbReference type="Pfam" id="PF09413"/>
    </source>
</evidence>
<dbReference type="HOGENOM" id="CLU_2805213_0_0_6"/>
<evidence type="ECO:0000313" key="3">
    <source>
        <dbReference type="Proteomes" id="UP000008555"/>
    </source>
</evidence>
<dbReference type="Proteomes" id="UP000008555">
    <property type="component" value="Chromosome"/>
</dbReference>
<reference evidence="2 3" key="1">
    <citation type="journal article" date="2009" name="Infect. Immun.">
        <title>Comparative genomics reveal extensive transposon-mediated genomic plasticity and diversity among potential effector proteins within the genus Coxiella.</title>
        <authorList>
            <person name="Beare P.A."/>
            <person name="Unsworth N."/>
            <person name="Andoh M."/>
            <person name="Voth D.E."/>
            <person name="Omsland A."/>
            <person name="Gilk S.D."/>
            <person name="Williams K.P."/>
            <person name="Sobral B.W."/>
            <person name="Kupko J.J.III."/>
            <person name="Porcella S.F."/>
            <person name="Samuel J.E."/>
            <person name="Heinzen R.A."/>
        </authorList>
    </citation>
    <scope>NUCLEOTIDE SEQUENCE [LARGE SCALE GENOMIC DNA]</scope>
    <source>
        <strain evidence="2 3">Dugway 5J108-111</strain>
    </source>
</reference>